<dbReference type="PROSITE" id="PS50050">
    <property type="entry name" value="TNFR_NGFR_2"/>
    <property type="match status" value="2"/>
</dbReference>
<evidence type="ECO:0000256" key="3">
    <source>
        <dbReference type="ARBA" id="ARBA00022737"/>
    </source>
</evidence>
<feature type="signal peptide" evidence="12">
    <location>
        <begin position="1"/>
        <end position="32"/>
    </location>
</feature>
<keyword evidence="2 11" id="KW-0812">Transmembrane</keyword>
<evidence type="ECO:0000256" key="9">
    <source>
        <dbReference type="PROSITE-ProRule" id="PRU00206"/>
    </source>
</evidence>
<evidence type="ECO:0000256" key="5">
    <source>
        <dbReference type="ARBA" id="ARBA00023136"/>
    </source>
</evidence>
<proteinExistence type="predicted"/>
<organism evidence="14 15">
    <name type="scientific">Porites lobata</name>
    <dbReference type="NCBI Taxonomy" id="104759"/>
    <lineage>
        <taxon>Eukaryota</taxon>
        <taxon>Metazoa</taxon>
        <taxon>Cnidaria</taxon>
        <taxon>Anthozoa</taxon>
        <taxon>Hexacorallia</taxon>
        <taxon>Scleractinia</taxon>
        <taxon>Fungiina</taxon>
        <taxon>Poritidae</taxon>
        <taxon>Porites</taxon>
    </lineage>
</organism>
<feature type="domain" description="TNFR-Cys" evidence="13">
    <location>
        <begin position="32"/>
        <end position="80"/>
    </location>
</feature>
<feature type="repeat" description="TNFR-Cys" evidence="9">
    <location>
        <begin position="79"/>
        <end position="121"/>
    </location>
</feature>
<protein>
    <recommendedName>
        <fullName evidence="13">TNFR-Cys domain-containing protein</fullName>
    </recommendedName>
</protein>
<dbReference type="EMBL" id="CALNXK010000009">
    <property type="protein sequence ID" value="CAH3041991.1"/>
    <property type="molecule type" value="Genomic_DNA"/>
</dbReference>
<dbReference type="InterPro" id="IPR047526">
    <property type="entry name" value="TNR19/27/EDAR"/>
</dbReference>
<evidence type="ECO:0000256" key="7">
    <source>
        <dbReference type="ARBA" id="ARBA00023170"/>
    </source>
</evidence>
<evidence type="ECO:0000256" key="11">
    <source>
        <dbReference type="SAM" id="Phobius"/>
    </source>
</evidence>
<comment type="subcellular location">
    <subcellularLocation>
        <location evidence="1">Membrane</location>
        <topology evidence="1">Single-pass membrane protein</topology>
    </subcellularLocation>
</comment>
<evidence type="ECO:0000313" key="14">
    <source>
        <dbReference type="EMBL" id="CAH3041991.1"/>
    </source>
</evidence>
<feature type="chain" id="PRO_5045470104" description="TNFR-Cys domain-containing protein" evidence="12">
    <location>
        <begin position="33"/>
        <end position="454"/>
    </location>
</feature>
<sequence length="454" mass="50390">MCQFIASMEKMGPLQACMVTIILVTLLKTTESCSTKEFTLYDPNNPDAQETCKRCQTCPPGQGLEKQCGSRVPYGTSTGCKPCVYSETYSEKNDTSHCKPCNQCGFKTELQKCTPWQNSRCAATCRSGYYMDPVVDECKVVPENKTANAILASRNSTSEPSGIMVTSDTKSPGTMSPTVSTSEITASNSTPADSSIRVRSTPLEDNVDGSSESNSSSSRSQDSGLWKVITISLGCICGVVFTIVIIIFAAFKIKQYRSKSNIHNFEDRDESDKKPQIIELPSTDRPPKKYHSQGCDKTRTPLLEDQSNANSNASSSENLQDNPTKVCAHKNVKLDVQHIPEDVPISAIEKLRDHDNQLMLFYVQDELDFPETSEVKTWYSVGLALNVDVRLLDRIESQQSASPMHKLIQYLKTKGEGEPSMRDFVNALLQCKRYDVAKNICNCPWPLTEAQLER</sequence>
<evidence type="ECO:0000256" key="6">
    <source>
        <dbReference type="ARBA" id="ARBA00023157"/>
    </source>
</evidence>
<evidence type="ECO:0000256" key="2">
    <source>
        <dbReference type="ARBA" id="ARBA00022692"/>
    </source>
</evidence>
<keyword evidence="4 11" id="KW-1133">Transmembrane helix</keyword>
<feature type="compositionally biased region" description="Polar residues" evidence="10">
    <location>
        <begin position="153"/>
        <end position="193"/>
    </location>
</feature>
<name>A0ABN8N444_9CNID</name>
<keyword evidence="5 11" id="KW-0472">Membrane</keyword>
<comment type="caution">
    <text evidence="9">Lacks conserved residue(s) required for the propagation of feature annotation.</text>
</comment>
<feature type="compositionally biased region" description="Basic and acidic residues" evidence="10">
    <location>
        <begin position="266"/>
        <end position="276"/>
    </location>
</feature>
<keyword evidence="6 9" id="KW-1015">Disulfide bond</keyword>
<feature type="compositionally biased region" description="Low complexity" evidence="10">
    <location>
        <begin position="307"/>
        <end position="316"/>
    </location>
</feature>
<dbReference type="Proteomes" id="UP001159405">
    <property type="component" value="Unassembled WGS sequence"/>
</dbReference>
<keyword evidence="8" id="KW-0325">Glycoprotein</keyword>
<keyword evidence="15" id="KW-1185">Reference proteome</keyword>
<feature type="disulfide bond" evidence="9">
    <location>
        <begin position="55"/>
        <end position="68"/>
    </location>
</feature>
<dbReference type="PANTHER" id="PTHR12120">
    <property type="entry name" value="TNFR-CYS DOMAIN-CONTAINING PROTEIN"/>
    <property type="match status" value="1"/>
</dbReference>
<dbReference type="PROSITE" id="PS00652">
    <property type="entry name" value="TNFR_NGFR_1"/>
    <property type="match status" value="1"/>
</dbReference>
<evidence type="ECO:0000259" key="13">
    <source>
        <dbReference type="PROSITE" id="PS50050"/>
    </source>
</evidence>
<dbReference type="CDD" id="cd00185">
    <property type="entry name" value="TNFRSF"/>
    <property type="match status" value="1"/>
</dbReference>
<feature type="compositionally biased region" description="Low complexity" evidence="10">
    <location>
        <begin position="210"/>
        <end position="221"/>
    </location>
</feature>
<keyword evidence="7" id="KW-0675">Receptor</keyword>
<gene>
    <name evidence="14" type="ORF">PLOB_00048036</name>
</gene>
<feature type="transmembrane region" description="Helical" evidence="11">
    <location>
        <begin position="225"/>
        <end position="251"/>
    </location>
</feature>
<feature type="repeat" description="TNFR-Cys" evidence="9">
    <location>
        <begin position="32"/>
        <end position="80"/>
    </location>
</feature>
<keyword evidence="3" id="KW-0677">Repeat</keyword>
<evidence type="ECO:0000256" key="12">
    <source>
        <dbReference type="SAM" id="SignalP"/>
    </source>
</evidence>
<dbReference type="SMART" id="SM00208">
    <property type="entry name" value="TNFR"/>
    <property type="match status" value="2"/>
</dbReference>
<evidence type="ECO:0000256" key="4">
    <source>
        <dbReference type="ARBA" id="ARBA00022989"/>
    </source>
</evidence>
<keyword evidence="12" id="KW-0732">Signal</keyword>
<feature type="region of interest" description="Disordered" evidence="10">
    <location>
        <begin position="266"/>
        <end position="322"/>
    </location>
</feature>
<feature type="region of interest" description="Disordered" evidence="10">
    <location>
        <begin position="151"/>
        <end position="221"/>
    </location>
</feature>
<dbReference type="PANTHER" id="PTHR12120:SF10">
    <property type="entry name" value="TNFR-CYS DOMAIN-CONTAINING PROTEIN"/>
    <property type="match status" value="1"/>
</dbReference>
<dbReference type="Gene3D" id="1.10.533.10">
    <property type="entry name" value="Death Domain, Fas"/>
    <property type="match status" value="1"/>
</dbReference>
<evidence type="ECO:0000256" key="8">
    <source>
        <dbReference type="ARBA" id="ARBA00023180"/>
    </source>
</evidence>
<evidence type="ECO:0000313" key="15">
    <source>
        <dbReference type="Proteomes" id="UP001159405"/>
    </source>
</evidence>
<reference evidence="14 15" key="1">
    <citation type="submission" date="2022-05" db="EMBL/GenBank/DDBJ databases">
        <authorList>
            <consortium name="Genoscope - CEA"/>
            <person name="William W."/>
        </authorList>
    </citation>
    <scope>NUCLEOTIDE SEQUENCE [LARGE SCALE GENOMIC DNA]</scope>
</reference>
<evidence type="ECO:0000256" key="10">
    <source>
        <dbReference type="SAM" id="MobiDB-lite"/>
    </source>
</evidence>
<accession>A0ABN8N444</accession>
<feature type="domain" description="TNFR-Cys" evidence="13">
    <location>
        <begin position="79"/>
        <end position="121"/>
    </location>
</feature>
<comment type="caution">
    <text evidence="14">The sequence shown here is derived from an EMBL/GenBank/DDBJ whole genome shotgun (WGS) entry which is preliminary data.</text>
</comment>
<dbReference type="Gene3D" id="2.10.50.10">
    <property type="entry name" value="Tumor Necrosis Factor Receptor, subunit A, domain 2"/>
    <property type="match status" value="1"/>
</dbReference>
<dbReference type="InterPro" id="IPR001368">
    <property type="entry name" value="TNFR/NGFR_Cys_rich_reg"/>
</dbReference>
<evidence type="ECO:0000256" key="1">
    <source>
        <dbReference type="ARBA" id="ARBA00004167"/>
    </source>
</evidence>
<dbReference type="InterPro" id="IPR011029">
    <property type="entry name" value="DEATH-like_dom_sf"/>
</dbReference>